<dbReference type="GO" id="GO:0005524">
    <property type="term" value="F:ATP binding"/>
    <property type="evidence" value="ECO:0007669"/>
    <property type="project" value="TreeGrafter"/>
</dbReference>
<evidence type="ECO:0000256" key="2">
    <source>
        <dbReference type="ARBA" id="ARBA00022898"/>
    </source>
</evidence>
<keyword evidence="2" id="KW-0663">Pyridoxal phosphate</keyword>
<dbReference type="InterPro" id="IPR001926">
    <property type="entry name" value="TrpB-like_PALP"/>
</dbReference>
<dbReference type="OrthoDB" id="9811476at2"/>
<dbReference type="EMBL" id="LSNE01000003">
    <property type="protein sequence ID" value="KXI30302.1"/>
    <property type="molecule type" value="Genomic_DNA"/>
</dbReference>
<dbReference type="SUPFAM" id="SSF53686">
    <property type="entry name" value="Tryptophan synthase beta subunit-like PLP-dependent enzymes"/>
    <property type="match status" value="1"/>
</dbReference>
<name>A0A136A4Y5_9ALTE</name>
<dbReference type="GO" id="GO:0008721">
    <property type="term" value="F:D-serine ammonia-lyase activity"/>
    <property type="evidence" value="ECO:0007669"/>
    <property type="project" value="TreeGrafter"/>
</dbReference>
<dbReference type="Proteomes" id="UP000070299">
    <property type="component" value="Unassembled WGS sequence"/>
</dbReference>
<evidence type="ECO:0000313" key="5">
    <source>
        <dbReference type="Proteomes" id="UP000070299"/>
    </source>
</evidence>
<proteinExistence type="predicted"/>
<dbReference type="NCBIfam" id="NF005147">
    <property type="entry name" value="PRK06608.1"/>
    <property type="match status" value="1"/>
</dbReference>
<protein>
    <submittedName>
        <fullName evidence="4">Threonine dehydratase</fullName>
    </submittedName>
</protein>
<dbReference type="PANTHER" id="PTHR43050:SF1">
    <property type="entry name" value="SERINE RACEMASE"/>
    <property type="match status" value="1"/>
</dbReference>
<dbReference type="InterPro" id="IPR036052">
    <property type="entry name" value="TrpB-like_PALP_sf"/>
</dbReference>
<evidence type="ECO:0000313" key="4">
    <source>
        <dbReference type="EMBL" id="KXI30302.1"/>
    </source>
</evidence>
<evidence type="ECO:0000256" key="1">
    <source>
        <dbReference type="ARBA" id="ARBA00001933"/>
    </source>
</evidence>
<sequence length="331" mass="35645">MSSVSLQDIQQAQQRIQPFINQTPILESTLLNEWLGHRILFKAECLQKIGAFKIRGALNMLLKAQEEGTLASHIVASSSGNHAQAVAYAAKLLGKKATIFSGQNISSVKAAATRFYGAELKLYPTRREADQQVKLAASEPDTLWVPPFNHADIIAGQGTVVADALEQTGPVNGVFAPVGGGGLVAGTLIYAKGINPNCAVVGSEPLMGNDAAQSLRAGTIQSLDDSPNTLADGAATLAVGEETFPFLQQLDDIVEVSETQIAYWTQWLQHLLKIHVEPTSAMSMQAVCQWLKNQNSPQTVLVILSGGNIDQSKMQKIWQTNHLEELPNLLI</sequence>
<accession>A0A136A4Y5</accession>
<keyword evidence="5" id="KW-1185">Reference proteome</keyword>
<dbReference type="GO" id="GO:0003941">
    <property type="term" value="F:L-serine ammonia-lyase activity"/>
    <property type="evidence" value="ECO:0007669"/>
    <property type="project" value="TreeGrafter"/>
</dbReference>
<comment type="cofactor">
    <cofactor evidence="1">
        <name>pyridoxal 5'-phosphate</name>
        <dbReference type="ChEBI" id="CHEBI:597326"/>
    </cofactor>
</comment>
<comment type="caution">
    <text evidence="4">The sequence shown here is derived from an EMBL/GenBank/DDBJ whole genome shotgun (WGS) entry which is preliminary data.</text>
</comment>
<dbReference type="RefSeq" id="WP_068374481.1">
    <property type="nucleotide sequence ID" value="NZ_LSNE01000003.1"/>
</dbReference>
<dbReference type="GO" id="GO:0018114">
    <property type="term" value="F:threonine racemase activity"/>
    <property type="evidence" value="ECO:0007669"/>
    <property type="project" value="TreeGrafter"/>
</dbReference>
<organism evidence="4 5">
    <name type="scientific">Paraglaciecola hydrolytica</name>
    <dbReference type="NCBI Taxonomy" id="1799789"/>
    <lineage>
        <taxon>Bacteria</taxon>
        <taxon>Pseudomonadati</taxon>
        <taxon>Pseudomonadota</taxon>
        <taxon>Gammaproteobacteria</taxon>
        <taxon>Alteromonadales</taxon>
        <taxon>Alteromonadaceae</taxon>
        <taxon>Paraglaciecola</taxon>
    </lineage>
</organism>
<dbReference type="STRING" id="1799789.AX660_10000"/>
<gene>
    <name evidence="4" type="ORF">AX660_10000</name>
</gene>
<dbReference type="AlphaFoldDB" id="A0A136A4Y5"/>
<evidence type="ECO:0000259" key="3">
    <source>
        <dbReference type="Pfam" id="PF00291"/>
    </source>
</evidence>
<dbReference type="GO" id="GO:0030170">
    <property type="term" value="F:pyridoxal phosphate binding"/>
    <property type="evidence" value="ECO:0007669"/>
    <property type="project" value="TreeGrafter"/>
</dbReference>
<dbReference type="GO" id="GO:0030378">
    <property type="term" value="F:serine racemase activity"/>
    <property type="evidence" value="ECO:0007669"/>
    <property type="project" value="TreeGrafter"/>
</dbReference>
<dbReference type="GO" id="GO:0000287">
    <property type="term" value="F:magnesium ion binding"/>
    <property type="evidence" value="ECO:0007669"/>
    <property type="project" value="TreeGrafter"/>
</dbReference>
<dbReference type="CDD" id="cd01562">
    <property type="entry name" value="Thr-dehyd"/>
    <property type="match status" value="1"/>
</dbReference>
<dbReference type="PANTHER" id="PTHR43050">
    <property type="entry name" value="SERINE / THREONINE RACEMASE FAMILY MEMBER"/>
    <property type="match status" value="1"/>
</dbReference>
<dbReference type="Gene3D" id="3.40.50.1100">
    <property type="match status" value="2"/>
</dbReference>
<dbReference type="Pfam" id="PF00291">
    <property type="entry name" value="PALP"/>
    <property type="match status" value="1"/>
</dbReference>
<reference evidence="5" key="1">
    <citation type="submission" date="2016-02" db="EMBL/GenBank/DDBJ databases">
        <authorList>
            <person name="Schultz-Johansen M."/>
            <person name="Glaring M.A."/>
            <person name="Bech P.K."/>
            <person name="Stougaard P."/>
        </authorList>
    </citation>
    <scope>NUCLEOTIDE SEQUENCE [LARGE SCALE GENOMIC DNA]</scope>
    <source>
        <strain evidence="5">S66</strain>
    </source>
</reference>
<feature type="domain" description="Tryptophan synthase beta chain-like PALP" evidence="3">
    <location>
        <begin position="16"/>
        <end position="306"/>
    </location>
</feature>